<evidence type="ECO:0008006" key="3">
    <source>
        <dbReference type="Google" id="ProtNLM"/>
    </source>
</evidence>
<reference evidence="1" key="1">
    <citation type="journal article" date="2021" name="Genome Biol. Evol.">
        <title>A High-Quality Reference Genome for a Parasitic Bivalve with Doubly Uniparental Inheritance (Bivalvia: Unionida).</title>
        <authorList>
            <person name="Smith C.H."/>
        </authorList>
    </citation>
    <scope>NUCLEOTIDE SEQUENCE</scope>
    <source>
        <strain evidence="1">CHS0354</strain>
    </source>
</reference>
<dbReference type="SUPFAM" id="SSF52540">
    <property type="entry name" value="P-loop containing nucleoside triphosphate hydrolases"/>
    <property type="match status" value="1"/>
</dbReference>
<dbReference type="GO" id="GO:0046404">
    <property type="term" value="F:ATP-dependent polydeoxyribonucleotide 5'-hydroxyl-kinase activity"/>
    <property type="evidence" value="ECO:0007669"/>
    <property type="project" value="TreeGrafter"/>
</dbReference>
<dbReference type="FunFam" id="3.40.50.300:FF:000737">
    <property type="entry name" value="Bifunctional polynucleotide phosphatase/kinase"/>
    <property type="match status" value="1"/>
</dbReference>
<dbReference type="SUPFAM" id="SSF56784">
    <property type="entry name" value="HAD-like"/>
    <property type="match status" value="1"/>
</dbReference>
<gene>
    <name evidence="1" type="ORF">CHS0354_010624</name>
</gene>
<organism evidence="1 2">
    <name type="scientific">Potamilus streckersoni</name>
    <dbReference type="NCBI Taxonomy" id="2493646"/>
    <lineage>
        <taxon>Eukaryota</taxon>
        <taxon>Metazoa</taxon>
        <taxon>Spiralia</taxon>
        <taxon>Lophotrochozoa</taxon>
        <taxon>Mollusca</taxon>
        <taxon>Bivalvia</taxon>
        <taxon>Autobranchia</taxon>
        <taxon>Heteroconchia</taxon>
        <taxon>Palaeoheterodonta</taxon>
        <taxon>Unionida</taxon>
        <taxon>Unionoidea</taxon>
        <taxon>Unionidae</taxon>
        <taxon>Ambleminae</taxon>
        <taxon>Lampsilini</taxon>
        <taxon>Potamilus</taxon>
    </lineage>
</organism>
<accession>A0AAE0SGH2</accession>
<dbReference type="PANTHER" id="PTHR12083">
    <property type="entry name" value="BIFUNCTIONAL POLYNUCLEOTIDE PHOSPHATASE/KINASE"/>
    <property type="match status" value="1"/>
</dbReference>
<dbReference type="PANTHER" id="PTHR12083:SF18">
    <property type="entry name" value="BIFUNCTIONAL POLYNUCLEOTIDE PHOSPHATASE_KINASE"/>
    <property type="match status" value="1"/>
</dbReference>
<dbReference type="Proteomes" id="UP001195483">
    <property type="component" value="Unassembled WGS sequence"/>
</dbReference>
<dbReference type="EMBL" id="JAEAOA010000665">
    <property type="protein sequence ID" value="KAK3591258.1"/>
    <property type="molecule type" value="Genomic_DNA"/>
</dbReference>
<dbReference type="InterPro" id="IPR006549">
    <property type="entry name" value="HAD-SF_hydro_IIIA"/>
</dbReference>
<dbReference type="InterPro" id="IPR036412">
    <property type="entry name" value="HAD-like_sf"/>
</dbReference>
<dbReference type="InterPro" id="IPR027417">
    <property type="entry name" value="P-loop_NTPase"/>
</dbReference>
<dbReference type="GO" id="GO:0003690">
    <property type="term" value="F:double-stranded DNA binding"/>
    <property type="evidence" value="ECO:0007669"/>
    <property type="project" value="TreeGrafter"/>
</dbReference>
<dbReference type="InterPro" id="IPR006551">
    <property type="entry name" value="Polynucleotide_phosphatase"/>
</dbReference>
<dbReference type="GO" id="GO:0046403">
    <property type="term" value="F:polynucleotide 3'-phosphatase activity"/>
    <property type="evidence" value="ECO:0007669"/>
    <property type="project" value="TreeGrafter"/>
</dbReference>
<dbReference type="Gene3D" id="3.40.50.300">
    <property type="entry name" value="P-loop containing nucleotide triphosphate hydrolases"/>
    <property type="match status" value="1"/>
</dbReference>
<dbReference type="AlphaFoldDB" id="A0AAE0SGH2"/>
<protein>
    <recommendedName>
        <fullName evidence="3">Bifunctional polynucleotide phosphatase/kinase</fullName>
    </recommendedName>
</protein>
<comment type="caution">
    <text evidence="1">The sequence shown here is derived from an EMBL/GenBank/DDBJ whole genome shotgun (WGS) entry which is preliminary data.</text>
</comment>
<dbReference type="FunFam" id="3.40.50.1000:FF:000078">
    <property type="entry name" value="Bifunctional polynucleotide phosphatase/kinase"/>
    <property type="match status" value="1"/>
</dbReference>
<sequence length="427" mass="48117">MIWEVTYITIVNSKAITCTDITVSGEMTRTSGLKRKAVADSERKAKRARGETDLSENLRWLHVGDLIKEVCPLITLTSTTLEGRSKVAGFDIDFTVIKTASGKKFATGASDWEWWNECVPTKLQKLHKDGYRVVFFTNQAGIEKMKVKPEEVKAFICTGNNHYRKPSTLMWEYFEEQCNNGVKVNHQNSLYVGDAAGRSKDWEPGKPKDFSCSDRMFALNLKIKFYTPEEFFLEKPPAKFKWGCVDPTTYLKKAPTPSATTYHSKTKEVIILVGPPASGKSTFRKRHLEPHGYVAINRDTLGTMSKCIKAAKDALSKGSSVVVDNTNPSADARSAFVKLGEEMGVACRCFWMATPIELAKHLNLVRQNQTNGEVRRIPDVAYNVYKKNYQEPSKSEGFSEIVKIDFCPKFDSQKDEVLFKQRTCAGH</sequence>
<dbReference type="Pfam" id="PF13671">
    <property type="entry name" value="AAA_33"/>
    <property type="match status" value="2"/>
</dbReference>
<reference evidence="1" key="3">
    <citation type="submission" date="2023-05" db="EMBL/GenBank/DDBJ databases">
        <authorList>
            <person name="Smith C.H."/>
        </authorList>
    </citation>
    <scope>NUCLEOTIDE SEQUENCE</scope>
    <source>
        <strain evidence="1">CHS0354</strain>
        <tissue evidence="1">Mantle</tissue>
    </source>
</reference>
<dbReference type="NCBIfam" id="TIGR01664">
    <property type="entry name" value="DNA-3'-Pase"/>
    <property type="match status" value="1"/>
</dbReference>
<reference evidence="1" key="2">
    <citation type="journal article" date="2021" name="Genome Biol. Evol.">
        <title>Developing a high-quality reference genome for a parasitic bivalve with doubly uniparental inheritance (Bivalvia: Unionida).</title>
        <authorList>
            <person name="Smith C.H."/>
        </authorList>
    </citation>
    <scope>NUCLEOTIDE SEQUENCE</scope>
    <source>
        <strain evidence="1">CHS0354</strain>
        <tissue evidence="1">Mantle</tissue>
    </source>
</reference>
<dbReference type="GO" id="GO:0006281">
    <property type="term" value="P:DNA repair"/>
    <property type="evidence" value="ECO:0007669"/>
    <property type="project" value="TreeGrafter"/>
</dbReference>
<dbReference type="GO" id="GO:0005634">
    <property type="term" value="C:nucleus"/>
    <property type="evidence" value="ECO:0007669"/>
    <property type="project" value="TreeGrafter"/>
</dbReference>
<dbReference type="Gene3D" id="3.40.50.1000">
    <property type="entry name" value="HAD superfamily/HAD-like"/>
    <property type="match status" value="1"/>
</dbReference>
<proteinExistence type="predicted"/>
<keyword evidence="2" id="KW-1185">Reference proteome</keyword>
<dbReference type="Pfam" id="PF08645">
    <property type="entry name" value="PNK3P"/>
    <property type="match status" value="1"/>
</dbReference>
<evidence type="ECO:0000313" key="2">
    <source>
        <dbReference type="Proteomes" id="UP001195483"/>
    </source>
</evidence>
<dbReference type="NCBIfam" id="TIGR01662">
    <property type="entry name" value="HAD-SF-IIIA"/>
    <property type="match status" value="1"/>
</dbReference>
<name>A0AAE0SGH2_9BIVA</name>
<evidence type="ECO:0000313" key="1">
    <source>
        <dbReference type="EMBL" id="KAK3591258.1"/>
    </source>
</evidence>
<dbReference type="InterPro" id="IPR013954">
    <property type="entry name" value="PNK3P"/>
</dbReference>
<dbReference type="InterPro" id="IPR023214">
    <property type="entry name" value="HAD_sf"/>
</dbReference>